<sequence>MTSEFTMRRNAEGLPAPNRPANWESTSPTTDLRDTSALRAAISRRIIASQQTTGTVDAWGTAPQGDQGFSFRGDLPLVTNNATRTVERKIPAARRRRA</sequence>
<proteinExistence type="predicted"/>
<evidence type="ECO:0000313" key="2">
    <source>
        <dbReference type="EMBL" id="GAA1970907.1"/>
    </source>
</evidence>
<evidence type="ECO:0000256" key="1">
    <source>
        <dbReference type="SAM" id="MobiDB-lite"/>
    </source>
</evidence>
<feature type="compositionally biased region" description="Basic and acidic residues" evidence="1">
    <location>
        <begin position="1"/>
        <end position="11"/>
    </location>
</feature>
<dbReference type="RefSeq" id="WP_344423832.1">
    <property type="nucleotide sequence ID" value="NZ_BAAANN010000021.1"/>
</dbReference>
<gene>
    <name evidence="2" type="ORF">GCM10009754_51150</name>
</gene>
<feature type="region of interest" description="Disordered" evidence="1">
    <location>
        <begin position="1"/>
        <end position="33"/>
    </location>
</feature>
<feature type="region of interest" description="Disordered" evidence="1">
    <location>
        <begin position="56"/>
        <end position="75"/>
    </location>
</feature>
<accession>A0ABP5CY31</accession>
<name>A0ABP5CY31_9PSEU</name>
<reference evidence="3" key="1">
    <citation type="journal article" date="2019" name="Int. J. Syst. Evol. Microbiol.">
        <title>The Global Catalogue of Microorganisms (GCM) 10K type strain sequencing project: providing services to taxonomists for standard genome sequencing and annotation.</title>
        <authorList>
            <consortium name="The Broad Institute Genomics Platform"/>
            <consortium name="The Broad Institute Genome Sequencing Center for Infectious Disease"/>
            <person name="Wu L."/>
            <person name="Ma J."/>
        </authorList>
    </citation>
    <scope>NUCLEOTIDE SEQUENCE [LARGE SCALE GENOMIC DNA]</scope>
    <source>
        <strain evidence="3">JCM 14545</strain>
    </source>
</reference>
<comment type="caution">
    <text evidence="2">The sequence shown here is derived from an EMBL/GenBank/DDBJ whole genome shotgun (WGS) entry which is preliminary data.</text>
</comment>
<protein>
    <submittedName>
        <fullName evidence="2">Uncharacterized protein</fullName>
    </submittedName>
</protein>
<keyword evidence="3" id="KW-1185">Reference proteome</keyword>
<dbReference type="EMBL" id="BAAANN010000021">
    <property type="protein sequence ID" value="GAA1970907.1"/>
    <property type="molecule type" value="Genomic_DNA"/>
</dbReference>
<evidence type="ECO:0000313" key="3">
    <source>
        <dbReference type="Proteomes" id="UP001501116"/>
    </source>
</evidence>
<organism evidence="2 3">
    <name type="scientific">Amycolatopsis minnesotensis</name>
    <dbReference type="NCBI Taxonomy" id="337894"/>
    <lineage>
        <taxon>Bacteria</taxon>
        <taxon>Bacillati</taxon>
        <taxon>Actinomycetota</taxon>
        <taxon>Actinomycetes</taxon>
        <taxon>Pseudonocardiales</taxon>
        <taxon>Pseudonocardiaceae</taxon>
        <taxon>Amycolatopsis</taxon>
    </lineage>
</organism>
<dbReference type="Proteomes" id="UP001501116">
    <property type="component" value="Unassembled WGS sequence"/>
</dbReference>